<comment type="subcellular location">
    <subcellularLocation>
        <location evidence="1">Cell outer membrane</location>
        <topology evidence="1">Multi-pass membrane protein</topology>
    </subcellularLocation>
</comment>
<keyword evidence="7 15" id="KW-0732">Signal</keyword>
<dbReference type="InterPro" id="IPR049712">
    <property type="entry name" value="Poly_export"/>
</dbReference>
<keyword evidence="11" id="KW-0472">Membrane</keyword>
<reference evidence="18" key="1">
    <citation type="journal article" date="2014" name="Int. J. Syst. Evol. Microbiol.">
        <title>Complete genome sequence of Corynebacterium casei LMG S-19264T (=DSM 44701T), isolated from a smear-ripened cheese.</title>
        <authorList>
            <consortium name="US DOE Joint Genome Institute (JGI-PGF)"/>
            <person name="Walter F."/>
            <person name="Albersmeier A."/>
            <person name="Kalinowski J."/>
            <person name="Ruckert C."/>
        </authorList>
    </citation>
    <scope>NUCLEOTIDE SEQUENCE</scope>
    <source>
        <strain evidence="18">KCTC 12988</strain>
    </source>
</reference>
<dbReference type="Proteomes" id="UP000644507">
    <property type="component" value="Unassembled WGS sequence"/>
</dbReference>
<keyword evidence="6" id="KW-0812">Transmembrane</keyword>
<evidence type="ECO:0000313" key="18">
    <source>
        <dbReference type="EMBL" id="GHC43687.1"/>
    </source>
</evidence>
<keyword evidence="3" id="KW-0813">Transport</keyword>
<keyword evidence="5" id="KW-0762">Sugar transport</keyword>
<comment type="similarity">
    <text evidence="2">Belongs to the BexD/CtrA/VexA family.</text>
</comment>
<feature type="chain" id="PRO_5036919181" evidence="15">
    <location>
        <begin position="21"/>
        <end position="188"/>
    </location>
</feature>
<dbReference type="GO" id="GO:0009279">
    <property type="term" value="C:cell outer membrane"/>
    <property type="evidence" value="ECO:0007669"/>
    <property type="project" value="UniProtKB-SubCell"/>
</dbReference>
<evidence type="ECO:0000259" key="16">
    <source>
        <dbReference type="Pfam" id="PF02563"/>
    </source>
</evidence>
<dbReference type="InterPro" id="IPR054765">
    <property type="entry name" value="SLBB_dom"/>
</dbReference>
<dbReference type="Gene3D" id="3.10.560.10">
    <property type="entry name" value="Outer membrane lipoprotein wza domain like"/>
    <property type="match status" value="1"/>
</dbReference>
<reference evidence="18" key="2">
    <citation type="submission" date="2020-09" db="EMBL/GenBank/DDBJ databases">
        <authorList>
            <person name="Sun Q."/>
            <person name="Kim S."/>
        </authorList>
    </citation>
    <scope>NUCLEOTIDE SEQUENCE</scope>
    <source>
        <strain evidence="18">KCTC 12988</strain>
    </source>
</reference>
<evidence type="ECO:0000256" key="2">
    <source>
        <dbReference type="ARBA" id="ARBA00009450"/>
    </source>
</evidence>
<dbReference type="Pfam" id="PF22461">
    <property type="entry name" value="SLBB_2"/>
    <property type="match status" value="1"/>
</dbReference>
<evidence type="ECO:0000256" key="1">
    <source>
        <dbReference type="ARBA" id="ARBA00004571"/>
    </source>
</evidence>
<evidence type="ECO:0000256" key="15">
    <source>
        <dbReference type="SAM" id="SignalP"/>
    </source>
</evidence>
<evidence type="ECO:0000256" key="7">
    <source>
        <dbReference type="ARBA" id="ARBA00022729"/>
    </source>
</evidence>
<feature type="signal peptide" evidence="15">
    <location>
        <begin position="1"/>
        <end position="20"/>
    </location>
</feature>
<dbReference type="InterPro" id="IPR003715">
    <property type="entry name" value="Poly_export_N"/>
</dbReference>
<dbReference type="PANTHER" id="PTHR33619:SF3">
    <property type="entry name" value="POLYSACCHARIDE EXPORT PROTEIN GFCE-RELATED"/>
    <property type="match status" value="1"/>
</dbReference>
<name>A0A918TF67_9BACT</name>
<feature type="domain" description="Polysaccharide export protein N-terminal" evidence="16">
    <location>
        <begin position="29"/>
        <end position="99"/>
    </location>
</feature>
<evidence type="ECO:0000256" key="10">
    <source>
        <dbReference type="ARBA" id="ARBA00023114"/>
    </source>
</evidence>
<dbReference type="Pfam" id="PF02563">
    <property type="entry name" value="Poly_export"/>
    <property type="match status" value="1"/>
</dbReference>
<evidence type="ECO:0000256" key="12">
    <source>
        <dbReference type="ARBA" id="ARBA00023139"/>
    </source>
</evidence>
<feature type="domain" description="SLBB" evidence="17">
    <location>
        <begin position="104"/>
        <end position="183"/>
    </location>
</feature>
<dbReference type="GO" id="GO:0006811">
    <property type="term" value="P:monoatomic ion transport"/>
    <property type="evidence" value="ECO:0007669"/>
    <property type="project" value="UniProtKB-KW"/>
</dbReference>
<keyword evidence="14" id="KW-0449">Lipoprotein</keyword>
<dbReference type="EMBL" id="BMXI01000002">
    <property type="protein sequence ID" value="GHC43687.1"/>
    <property type="molecule type" value="Genomic_DNA"/>
</dbReference>
<accession>A0A918TF67</accession>
<evidence type="ECO:0000256" key="13">
    <source>
        <dbReference type="ARBA" id="ARBA00023237"/>
    </source>
</evidence>
<keyword evidence="9" id="KW-0406">Ion transport</keyword>
<proteinExistence type="inferred from homology"/>
<evidence type="ECO:0000259" key="17">
    <source>
        <dbReference type="Pfam" id="PF22461"/>
    </source>
</evidence>
<keyword evidence="19" id="KW-1185">Reference proteome</keyword>
<dbReference type="GO" id="GO:0046930">
    <property type="term" value="C:pore complex"/>
    <property type="evidence" value="ECO:0007669"/>
    <property type="project" value="UniProtKB-KW"/>
</dbReference>
<evidence type="ECO:0000256" key="14">
    <source>
        <dbReference type="ARBA" id="ARBA00023288"/>
    </source>
</evidence>
<evidence type="ECO:0000313" key="19">
    <source>
        <dbReference type="Proteomes" id="UP000644507"/>
    </source>
</evidence>
<evidence type="ECO:0000256" key="11">
    <source>
        <dbReference type="ARBA" id="ARBA00023136"/>
    </source>
</evidence>
<organism evidence="18 19">
    <name type="scientific">Roseibacillus persicicus</name>
    <dbReference type="NCBI Taxonomy" id="454148"/>
    <lineage>
        <taxon>Bacteria</taxon>
        <taxon>Pseudomonadati</taxon>
        <taxon>Verrucomicrobiota</taxon>
        <taxon>Verrucomicrobiia</taxon>
        <taxon>Verrucomicrobiales</taxon>
        <taxon>Verrucomicrobiaceae</taxon>
        <taxon>Roseibacillus</taxon>
    </lineage>
</organism>
<gene>
    <name evidence="18" type="ORF">GCM10007100_06070</name>
</gene>
<evidence type="ECO:0000256" key="4">
    <source>
        <dbReference type="ARBA" id="ARBA00022452"/>
    </source>
</evidence>
<sequence>MMKTLLSLLILILFSPFTSAQNGQAMSGLISSTDTVRISVHREPDLDTAGQLASDGTLSMPLIGAVKLSGRTTTSAESLIEAKLKDGYLVRPQVTVRITQRQVQTVSVGGEVASPGIFTLPHNQPVTLSQVINMAGGATDIANIKKVTLRRASSGKVYTINLKEIIQGAKKDIVLVKGDSINVPEGLF</sequence>
<keyword evidence="4" id="KW-1134">Transmembrane beta strand</keyword>
<dbReference type="AlphaFoldDB" id="A0A918TF67"/>
<evidence type="ECO:0000256" key="8">
    <source>
        <dbReference type="ARBA" id="ARBA00023047"/>
    </source>
</evidence>
<dbReference type="RefSeq" id="WP_189567241.1">
    <property type="nucleotide sequence ID" value="NZ_BMXI01000002.1"/>
</dbReference>
<comment type="caution">
    <text evidence="18">The sequence shown here is derived from an EMBL/GenBank/DDBJ whole genome shotgun (WGS) entry which is preliminary data.</text>
</comment>
<evidence type="ECO:0000256" key="6">
    <source>
        <dbReference type="ARBA" id="ARBA00022692"/>
    </source>
</evidence>
<dbReference type="PANTHER" id="PTHR33619">
    <property type="entry name" value="POLYSACCHARIDE EXPORT PROTEIN GFCE-RELATED"/>
    <property type="match status" value="1"/>
</dbReference>
<evidence type="ECO:0000256" key="9">
    <source>
        <dbReference type="ARBA" id="ARBA00023065"/>
    </source>
</evidence>
<keyword evidence="10" id="KW-0626">Porin</keyword>
<evidence type="ECO:0000256" key="3">
    <source>
        <dbReference type="ARBA" id="ARBA00022448"/>
    </source>
</evidence>
<keyword evidence="8" id="KW-0625">Polysaccharide transport</keyword>
<dbReference type="GO" id="GO:0015159">
    <property type="term" value="F:polysaccharide transmembrane transporter activity"/>
    <property type="evidence" value="ECO:0007669"/>
    <property type="project" value="InterPro"/>
</dbReference>
<protein>
    <submittedName>
        <fullName evidence="18">Capsular polysaccharide biosynthesis protein</fullName>
    </submittedName>
</protein>
<evidence type="ECO:0000256" key="5">
    <source>
        <dbReference type="ARBA" id="ARBA00022597"/>
    </source>
</evidence>
<keyword evidence="13" id="KW-0998">Cell outer membrane</keyword>
<dbReference type="GO" id="GO:0015288">
    <property type="term" value="F:porin activity"/>
    <property type="evidence" value="ECO:0007669"/>
    <property type="project" value="UniProtKB-KW"/>
</dbReference>
<keyword evidence="12" id="KW-0564">Palmitate</keyword>